<dbReference type="SMART" id="SM01016">
    <property type="entry name" value="Arg_tRNA_synt_N"/>
    <property type="match status" value="1"/>
</dbReference>
<dbReference type="Gene3D" id="3.30.1360.70">
    <property type="entry name" value="Arginyl tRNA synthetase N-terminal domain"/>
    <property type="match status" value="1"/>
</dbReference>
<dbReference type="InterPro" id="IPR014729">
    <property type="entry name" value="Rossmann-like_a/b/a_fold"/>
</dbReference>
<reference evidence="15 16" key="1">
    <citation type="submission" date="2019-01" db="EMBL/GenBank/DDBJ databases">
        <authorList>
            <consortium name="Pathogen Informatics"/>
        </authorList>
    </citation>
    <scope>NUCLEOTIDE SEQUENCE [LARGE SCALE GENOMIC DNA]</scope>
    <source>
        <strain evidence="15 16">NCTC10194</strain>
    </source>
</reference>
<evidence type="ECO:0000259" key="14">
    <source>
        <dbReference type="SMART" id="SM01016"/>
    </source>
</evidence>
<evidence type="ECO:0000256" key="8">
    <source>
        <dbReference type="ARBA" id="ARBA00022917"/>
    </source>
</evidence>
<keyword evidence="4 11" id="KW-0963">Cytoplasm</keyword>
<evidence type="ECO:0000256" key="11">
    <source>
        <dbReference type="HAMAP-Rule" id="MF_00123"/>
    </source>
</evidence>
<keyword evidence="9 11" id="KW-0030">Aminoacyl-tRNA synthetase</keyword>
<dbReference type="PRINTS" id="PR01038">
    <property type="entry name" value="TRNASYNTHARG"/>
</dbReference>
<evidence type="ECO:0000256" key="10">
    <source>
        <dbReference type="ARBA" id="ARBA00049339"/>
    </source>
</evidence>
<dbReference type="NCBIfam" id="TIGR00456">
    <property type="entry name" value="argS"/>
    <property type="match status" value="1"/>
</dbReference>
<dbReference type="GO" id="GO:0006420">
    <property type="term" value="P:arginyl-tRNA aminoacylation"/>
    <property type="evidence" value="ECO:0007669"/>
    <property type="project" value="UniProtKB-UniRule"/>
</dbReference>
<dbReference type="Pfam" id="PF03485">
    <property type="entry name" value="Arg_tRNA_synt_N"/>
    <property type="match status" value="1"/>
</dbReference>
<dbReference type="SMART" id="SM00836">
    <property type="entry name" value="DALR_1"/>
    <property type="match status" value="1"/>
</dbReference>
<dbReference type="InterPro" id="IPR001412">
    <property type="entry name" value="aa-tRNA-synth_I_CS"/>
</dbReference>
<dbReference type="Pfam" id="PF00750">
    <property type="entry name" value="tRNA-synt_1d"/>
    <property type="match status" value="1"/>
</dbReference>
<dbReference type="HAMAP" id="MF_00123">
    <property type="entry name" value="Arg_tRNA_synth"/>
    <property type="match status" value="1"/>
</dbReference>
<evidence type="ECO:0000256" key="4">
    <source>
        <dbReference type="ARBA" id="ARBA00022490"/>
    </source>
</evidence>
<dbReference type="PROSITE" id="PS00178">
    <property type="entry name" value="AA_TRNA_LIGASE_I"/>
    <property type="match status" value="1"/>
</dbReference>
<evidence type="ECO:0000256" key="6">
    <source>
        <dbReference type="ARBA" id="ARBA00022741"/>
    </source>
</evidence>
<dbReference type="SUPFAM" id="SSF55190">
    <property type="entry name" value="Arginyl-tRNA synthetase (ArgRS), N-terminal 'additional' domain"/>
    <property type="match status" value="1"/>
</dbReference>
<proteinExistence type="inferred from homology"/>
<comment type="similarity">
    <text evidence="2 11 12">Belongs to the class-I aminoacyl-tRNA synthetase family.</text>
</comment>
<dbReference type="GO" id="GO:0005737">
    <property type="term" value="C:cytoplasm"/>
    <property type="evidence" value="ECO:0007669"/>
    <property type="project" value="UniProtKB-SubCell"/>
</dbReference>
<evidence type="ECO:0000256" key="1">
    <source>
        <dbReference type="ARBA" id="ARBA00004496"/>
    </source>
</evidence>
<dbReference type="GO" id="GO:0005524">
    <property type="term" value="F:ATP binding"/>
    <property type="evidence" value="ECO:0007669"/>
    <property type="project" value="UniProtKB-UniRule"/>
</dbReference>
<comment type="subcellular location">
    <subcellularLocation>
        <location evidence="1 11">Cytoplasm</location>
    </subcellularLocation>
</comment>
<sequence length="550" mass="62676">MTLKNIVKKEIIKAVYEMQASNFFEEKFELLEKDFNLTEAKVPEKFNEDQINYDYATNVAFILKKYKKTSPMVIAEHLVAKLSNNQYIKRIDISAPGFMNIVVSNLAFNNVLKNIINQKENYGKNVVESQKINLEYISANPTGFLHVGHARGACYGDALVRLMRHAGHNVESEYYINDAGNQINVLANSARVRYLHLFGIEAQMSEDCYRGNDIVWAAEKIKEKYGDYFVETNEQKFEEFKNVATEILLNKIKFDIARLNIEIDTYSSEKAVKESGSIQDVLQKLQKHTYVNDGALFLRTTDYGDDKDRVLIKSDGSDSYLLPDIAYHETKFAKADRLINIWGADHSGYIPRMKIAMECLGHNPNNLDIYTIQLVRLIKDGQEFKMSKRAGTSVTLEDLLEYASPDAIRFTMLTREINNKFDFDIDFANSKDASNPVFIVQYSHSRSVSLLDKLKQPSFTNDLVFVDKAKKVILLLDEFPELIRTIVETTKVNLMSQYLINLAKAFNSFYAETKLLGHEYEANYAALVLACKNVLALGLSLIGVSAPDQM</sequence>
<name>A0A449AUS1_9BACT</name>
<keyword evidence="6 11" id="KW-0547">Nucleotide-binding</keyword>
<dbReference type="SUPFAM" id="SSF52374">
    <property type="entry name" value="Nucleotidylyl transferase"/>
    <property type="match status" value="1"/>
</dbReference>
<evidence type="ECO:0000256" key="2">
    <source>
        <dbReference type="ARBA" id="ARBA00005594"/>
    </source>
</evidence>
<keyword evidence="16" id="KW-1185">Reference proteome</keyword>
<dbReference type="PANTHER" id="PTHR11956">
    <property type="entry name" value="ARGINYL-TRNA SYNTHETASE"/>
    <property type="match status" value="1"/>
</dbReference>
<keyword evidence="5 11" id="KW-0436">Ligase</keyword>
<keyword evidence="8 11" id="KW-0648">Protein biosynthesis</keyword>
<dbReference type="PANTHER" id="PTHR11956:SF5">
    <property type="entry name" value="ARGININE--TRNA LIGASE, CYTOPLASMIC"/>
    <property type="match status" value="1"/>
</dbReference>
<comment type="catalytic activity">
    <reaction evidence="10 11">
        <text>tRNA(Arg) + L-arginine + ATP = L-arginyl-tRNA(Arg) + AMP + diphosphate</text>
        <dbReference type="Rhea" id="RHEA:20301"/>
        <dbReference type="Rhea" id="RHEA-COMP:9658"/>
        <dbReference type="Rhea" id="RHEA-COMP:9673"/>
        <dbReference type="ChEBI" id="CHEBI:30616"/>
        <dbReference type="ChEBI" id="CHEBI:32682"/>
        <dbReference type="ChEBI" id="CHEBI:33019"/>
        <dbReference type="ChEBI" id="CHEBI:78442"/>
        <dbReference type="ChEBI" id="CHEBI:78513"/>
        <dbReference type="ChEBI" id="CHEBI:456215"/>
        <dbReference type="EC" id="6.1.1.19"/>
    </reaction>
</comment>
<evidence type="ECO:0000256" key="3">
    <source>
        <dbReference type="ARBA" id="ARBA00011245"/>
    </source>
</evidence>
<dbReference type="InterPro" id="IPR009080">
    <property type="entry name" value="tRNAsynth_Ia_anticodon-bd"/>
</dbReference>
<dbReference type="Pfam" id="PF05746">
    <property type="entry name" value="DALR_1"/>
    <property type="match status" value="1"/>
</dbReference>
<protein>
    <recommendedName>
        <fullName evidence="11">Arginine--tRNA ligase</fullName>
        <ecNumber evidence="11">6.1.1.19</ecNumber>
    </recommendedName>
    <alternativeName>
        <fullName evidence="11">Arginyl-tRNA synthetase</fullName>
        <shortName evidence="11">ArgRS</shortName>
    </alternativeName>
</protein>
<dbReference type="CDD" id="cd00671">
    <property type="entry name" value="ArgRS_core"/>
    <property type="match status" value="1"/>
</dbReference>
<feature type="domain" description="Arginyl tRNA synthetase N-terminal" evidence="14">
    <location>
        <begin position="1"/>
        <end position="103"/>
    </location>
</feature>
<dbReference type="FunFam" id="3.40.50.620:FF:000062">
    <property type="entry name" value="Arginine--tRNA ligase"/>
    <property type="match status" value="1"/>
</dbReference>
<dbReference type="InterPro" id="IPR001278">
    <property type="entry name" value="Arg-tRNA-ligase"/>
</dbReference>
<dbReference type="InterPro" id="IPR005148">
    <property type="entry name" value="Arg-tRNA-synth_N"/>
</dbReference>
<evidence type="ECO:0000256" key="5">
    <source>
        <dbReference type="ARBA" id="ARBA00022598"/>
    </source>
</evidence>
<dbReference type="AlphaFoldDB" id="A0A449AUS1"/>
<dbReference type="SUPFAM" id="SSF47323">
    <property type="entry name" value="Anticodon-binding domain of a subclass of class I aminoacyl-tRNA synthetases"/>
    <property type="match status" value="1"/>
</dbReference>
<keyword evidence="7 11" id="KW-0067">ATP-binding</keyword>
<feature type="domain" description="DALR anticodon binding" evidence="13">
    <location>
        <begin position="440"/>
        <end position="550"/>
    </location>
</feature>
<dbReference type="EC" id="6.1.1.19" evidence="11"/>
<dbReference type="RefSeq" id="WP_027333828.1">
    <property type="nucleotide sequence ID" value="NZ_LR215024.1"/>
</dbReference>
<evidence type="ECO:0000259" key="13">
    <source>
        <dbReference type="SMART" id="SM00836"/>
    </source>
</evidence>
<evidence type="ECO:0000313" key="15">
    <source>
        <dbReference type="EMBL" id="VEU70261.1"/>
    </source>
</evidence>
<dbReference type="InterPro" id="IPR036695">
    <property type="entry name" value="Arg-tRNA-synth_N_sf"/>
</dbReference>
<evidence type="ECO:0000256" key="12">
    <source>
        <dbReference type="RuleBase" id="RU363038"/>
    </source>
</evidence>
<dbReference type="GO" id="GO:0004814">
    <property type="term" value="F:arginine-tRNA ligase activity"/>
    <property type="evidence" value="ECO:0007669"/>
    <property type="project" value="UniProtKB-UniRule"/>
</dbReference>
<dbReference type="Gene3D" id="3.40.50.620">
    <property type="entry name" value="HUPs"/>
    <property type="match status" value="1"/>
</dbReference>
<dbReference type="Gene3D" id="1.10.730.10">
    <property type="entry name" value="Isoleucyl-tRNA Synthetase, Domain 1"/>
    <property type="match status" value="1"/>
</dbReference>
<comment type="subunit">
    <text evidence="3 11">Monomer.</text>
</comment>
<evidence type="ECO:0000313" key="16">
    <source>
        <dbReference type="Proteomes" id="UP000290815"/>
    </source>
</evidence>
<gene>
    <name evidence="11 15" type="primary">argS</name>
    <name evidence="15" type="ORF">NCTC10194_00265</name>
</gene>
<dbReference type="InterPro" id="IPR035684">
    <property type="entry name" value="ArgRS_core"/>
</dbReference>
<evidence type="ECO:0000256" key="9">
    <source>
        <dbReference type="ARBA" id="ARBA00023146"/>
    </source>
</evidence>
<dbReference type="Proteomes" id="UP000290815">
    <property type="component" value="Chromosome"/>
</dbReference>
<dbReference type="KEGG" id="mgly:NCTC10194_00265"/>
<feature type="short sequence motif" description="'HIGH' region" evidence="11">
    <location>
        <begin position="139"/>
        <end position="149"/>
    </location>
</feature>
<organism evidence="15 16">
    <name type="scientific">Mycoplasmopsis glycophila</name>
    <dbReference type="NCBI Taxonomy" id="171285"/>
    <lineage>
        <taxon>Bacteria</taxon>
        <taxon>Bacillati</taxon>
        <taxon>Mycoplasmatota</taxon>
        <taxon>Mycoplasmoidales</taxon>
        <taxon>Metamycoplasmataceae</taxon>
        <taxon>Mycoplasmopsis</taxon>
    </lineage>
</organism>
<accession>A0A449AUS1</accession>
<dbReference type="InterPro" id="IPR008909">
    <property type="entry name" value="DALR_anticod-bd"/>
</dbReference>
<evidence type="ECO:0000256" key="7">
    <source>
        <dbReference type="ARBA" id="ARBA00022840"/>
    </source>
</evidence>
<dbReference type="EMBL" id="LR215024">
    <property type="protein sequence ID" value="VEU70261.1"/>
    <property type="molecule type" value="Genomic_DNA"/>
</dbReference>